<comment type="caution">
    <text evidence="2">The sequence shown here is derived from an EMBL/GenBank/DDBJ whole genome shotgun (WGS) entry which is preliminary data.</text>
</comment>
<dbReference type="EMBL" id="CAAALY010268693">
    <property type="protein sequence ID" value="VEL41285.1"/>
    <property type="molecule type" value="Genomic_DNA"/>
</dbReference>
<reference evidence="2" key="1">
    <citation type="submission" date="2018-11" db="EMBL/GenBank/DDBJ databases">
        <authorList>
            <consortium name="Pathogen Informatics"/>
        </authorList>
    </citation>
    <scope>NUCLEOTIDE SEQUENCE</scope>
</reference>
<proteinExistence type="predicted"/>
<protein>
    <submittedName>
        <fullName evidence="2">Uncharacterized protein</fullName>
    </submittedName>
</protein>
<accession>A0A3S5B5Z7</accession>
<evidence type="ECO:0000256" key="1">
    <source>
        <dbReference type="SAM" id="MobiDB-lite"/>
    </source>
</evidence>
<feature type="region of interest" description="Disordered" evidence="1">
    <location>
        <begin position="189"/>
        <end position="257"/>
    </location>
</feature>
<dbReference type="Proteomes" id="UP000784294">
    <property type="component" value="Unassembled WGS sequence"/>
</dbReference>
<name>A0A3S5B5Z7_9PLAT</name>
<organism evidence="2 3">
    <name type="scientific">Protopolystoma xenopodis</name>
    <dbReference type="NCBI Taxonomy" id="117903"/>
    <lineage>
        <taxon>Eukaryota</taxon>
        <taxon>Metazoa</taxon>
        <taxon>Spiralia</taxon>
        <taxon>Lophotrochozoa</taxon>
        <taxon>Platyhelminthes</taxon>
        <taxon>Monogenea</taxon>
        <taxon>Polyopisthocotylea</taxon>
        <taxon>Polystomatidea</taxon>
        <taxon>Polystomatidae</taxon>
        <taxon>Protopolystoma</taxon>
    </lineage>
</organism>
<gene>
    <name evidence="2" type="ORF">PXEA_LOCUS34725</name>
</gene>
<keyword evidence="3" id="KW-1185">Reference proteome</keyword>
<dbReference type="AlphaFoldDB" id="A0A3S5B5Z7"/>
<evidence type="ECO:0000313" key="3">
    <source>
        <dbReference type="Proteomes" id="UP000784294"/>
    </source>
</evidence>
<feature type="compositionally biased region" description="Polar residues" evidence="1">
    <location>
        <begin position="232"/>
        <end position="247"/>
    </location>
</feature>
<evidence type="ECO:0000313" key="2">
    <source>
        <dbReference type="EMBL" id="VEL41285.1"/>
    </source>
</evidence>
<sequence>MLYVILTPSVLHGWLTSLSNHRLWEAQRARQQVIFYMSHLLLHPDTPDTNATSASKVEALRQQISPSVALKRPSLRPDLAQAPLATHNPPSPQTTCVCSHLLRTRNAVLERCGANGLLMGGSRGPVHEAEELVASSGAIRQRREGKQLLGHQLSSPQLQASEKCAKGTEANGILVTGFIRAASSRWPEAETKSATEAGVGASGDSNLRGSGRRTSRFRLPLPGRLPSIPSLLVQTPSNGRPDQSGSVPYQAGGHEPY</sequence>